<reference evidence="3" key="1">
    <citation type="submission" date="2016-06" db="UniProtKB">
        <authorList>
            <consortium name="WormBaseParasite"/>
        </authorList>
    </citation>
    <scope>IDENTIFICATION</scope>
</reference>
<proteinExistence type="predicted"/>
<name>A0A183KZR5_9TREM</name>
<evidence type="ECO:0000313" key="2">
    <source>
        <dbReference type="Proteomes" id="UP000279833"/>
    </source>
</evidence>
<keyword evidence="2" id="KW-1185">Reference proteome</keyword>
<dbReference type="Proteomes" id="UP000279833">
    <property type="component" value="Unassembled WGS sequence"/>
</dbReference>
<dbReference type="WBParaSite" id="SCUD_0002056501-mRNA-1">
    <property type="protein sequence ID" value="SCUD_0002056501-mRNA-1"/>
    <property type="gene ID" value="SCUD_0002056501"/>
</dbReference>
<dbReference type="AlphaFoldDB" id="A0A183KZR5"/>
<dbReference type="EMBL" id="UZAK01044558">
    <property type="protein sequence ID" value="VDP72638.1"/>
    <property type="molecule type" value="Genomic_DNA"/>
</dbReference>
<gene>
    <name evidence="1" type="ORF">SCUD_LOCUS20562</name>
</gene>
<accession>A0A183KZR5</accession>
<evidence type="ECO:0000313" key="3">
    <source>
        <dbReference type="WBParaSite" id="SCUD_0002056501-mRNA-1"/>
    </source>
</evidence>
<reference evidence="1 2" key="2">
    <citation type="submission" date="2018-11" db="EMBL/GenBank/DDBJ databases">
        <authorList>
            <consortium name="Pathogen Informatics"/>
        </authorList>
    </citation>
    <scope>NUCLEOTIDE SEQUENCE [LARGE SCALE GENOMIC DNA]</scope>
    <source>
        <strain evidence="1">Dakar</strain>
        <strain evidence="2">Dakar, Senegal</strain>
    </source>
</reference>
<protein>
    <submittedName>
        <fullName evidence="3">Secreted protein</fullName>
    </submittedName>
</protein>
<evidence type="ECO:0000313" key="1">
    <source>
        <dbReference type="EMBL" id="VDP72638.1"/>
    </source>
</evidence>
<sequence>MKCGPSPGNWSALLPTSTYLLPFNSVCNSGIKECGRLTTSAITIKTASSYFCISWVTLVRKDDSFIVSFDASVCF</sequence>
<organism evidence="3">
    <name type="scientific">Schistosoma curassoni</name>
    <dbReference type="NCBI Taxonomy" id="6186"/>
    <lineage>
        <taxon>Eukaryota</taxon>
        <taxon>Metazoa</taxon>
        <taxon>Spiralia</taxon>
        <taxon>Lophotrochozoa</taxon>
        <taxon>Platyhelminthes</taxon>
        <taxon>Trematoda</taxon>
        <taxon>Digenea</taxon>
        <taxon>Strigeidida</taxon>
        <taxon>Schistosomatoidea</taxon>
        <taxon>Schistosomatidae</taxon>
        <taxon>Schistosoma</taxon>
    </lineage>
</organism>